<dbReference type="Pfam" id="PF04306">
    <property type="entry name" value="DUF456"/>
    <property type="match status" value="1"/>
</dbReference>
<protein>
    <submittedName>
        <fullName evidence="2">DUF456 domain-containing protein</fullName>
    </submittedName>
</protein>
<organism evidence="2 3">
    <name type="scientific">Miniimonas arenae</name>
    <dbReference type="NCBI Taxonomy" id="676201"/>
    <lineage>
        <taxon>Bacteria</taxon>
        <taxon>Bacillati</taxon>
        <taxon>Actinomycetota</taxon>
        <taxon>Actinomycetes</taxon>
        <taxon>Micrococcales</taxon>
        <taxon>Beutenbergiaceae</taxon>
        <taxon>Miniimonas</taxon>
    </lineage>
</organism>
<evidence type="ECO:0000256" key="1">
    <source>
        <dbReference type="SAM" id="Phobius"/>
    </source>
</evidence>
<keyword evidence="1" id="KW-0812">Transmembrane</keyword>
<dbReference type="OrthoDB" id="3577600at2"/>
<gene>
    <name evidence="2" type="ORF">FH969_06470</name>
</gene>
<evidence type="ECO:0000313" key="2">
    <source>
        <dbReference type="EMBL" id="TNU74963.1"/>
    </source>
</evidence>
<accession>A0A5C5BEE6</accession>
<dbReference type="EMBL" id="VENP01000018">
    <property type="protein sequence ID" value="TNU74963.1"/>
    <property type="molecule type" value="Genomic_DNA"/>
</dbReference>
<name>A0A5C5BEE6_9MICO</name>
<evidence type="ECO:0000313" key="3">
    <source>
        <dbReference type="Proteomes" id="UP000313849"/>
    </source>
</evidence>
<keyword evidence="1" id="KW-1133">Transmembrane helix</keyword>
<keyword evidence="3" id="KW-1185">Reference proteome</keyword>
<proteinExistence type="predicted"/>
<feature type="transmembrane region" description="Helical" evidence="1">
    <location>
        <begin position="84"/>
        <end position="113"/>
    </location>
</feature>
<sequence length="160" mass="16448">MPVWGDVLVGIVILVGLVGVVVQVLPGATMVGGAVAVWGVVTGGRVGWTVAVLAVVLTLVAMVVKLVVAGRYLQRQGVPSSSTLIGAVIGVVGFFVIPVVGVFIGFPLGVYLAERVRRRQHAAAWRSTVASMKASGLTILVELAASLIVATAWVAGLLLR</sequence>
<dbReference type="RefSeq" id="WP_108719272.1">
    <property type="nucleotide sequence ID" value="NZ_VENP01000018.1"/>
</dbReference>
<feature type="transmembrane region" description="Helical" evidence="1">
    <location>
        <begin position="48"/>
        <end position="72"/>
    </location>
</feature>
<dbReference type="Proteomes" id="UP000313849">
    <property type="component" value="Unassembled WGS sequence"/>
</dbReference>
<dbReference type="InterPro" id="IPR007403">
    <property type="entry name" value="DUF456"/>
</dbReference>
<reference evidence="2 3" key="1">
    <citation type="submission" date="2019-06" db="EMBL/GenBank/DDBJ databases">
        <title>Draft genome sequence of Miniimonas arenae KCTC 19750T isolated from sea sand.</title>
        <authorList>
            <person name="Park S.-J."/>
        </authorList>
    </citation>
    <scope>NUCLEOTIDE SEQUENCE [LARGE SCALE GENOMIC DNA]</scope>
    <source>
        <strain evidence="2 3">KCTC 19750</strain>
    </source>
</reference>
<comment type="caution">
    <text evidence="2">The sequence shown here is derived from an EMBL/GenBank/DDBJ whole genome shotgun (WGS) entry which is preliminary data.</text>
</comment>
<feature type="transmembrane region" description="Helical" evidence="1">
    <location>
        <begin position="134"/>
        <end position="159"/>
    </location>
</feature>
<feature type="transmembrane region" description="Helical" evidence="1">
    <location>
        <begin position="12"/>
        <end position="41"/>
    </location>
</feature>
<dbReference type="AlphaFoldDB" id="A0A5C5BEE6"/>
<keyword evidence="1" id="KW-0472">Membrane</keyword>